<dbReference type="EMBL" id="CAJNOL010003780">
    <property type="protein sequence ID" value="CAF1573849.1"/>
    <property type="molecule type" value="Genomic_DNA"/>
</dbReference>
<proteinExistence type="predicted"/>
<dbReference type="Proteomes" id="UP000663870">
    <property type="component" value="Unassembled WGS sequence"/>
</dbReference>
<sequence length="366" mass="41023">MVKSGSPTGTDQLTTNLISIEELQMSDDSQNIMSLLTARDIARKAANNGLISVLFEIGIIDDMHLLNIDSDRVVFRLGAIFHVESVNLAPDGVRQLDGYGSQQEQDGIKLLITEVYRGKPLSGSVLQQLIDNKDGLISMNGFLSTTLNSDVVGVYAGDEKIADGYRRAKFQLQISKKIRQPYAYIGNCSTKKDELEVLFSIGTIWRIESIKYDEDPCTIELTSCDELDSQLMELLEKYTGDGCTLLTLGDILWELGEDLEAEYFYQKMLEESTLSNELRGALHYRIGMIRFNRKDYSIALDNLKEVESLFESSNNELNKVGLFHPLYMSGNRPPFVTIYNNMGIMLENDGKTGHSTQSSWSPIFSS</sequence>
<dbReference type="Gene3D" id="1.25.40.10">
    <property type="entry name" value="Tetratricopeptide repeat domain"/>
    <property type="match status" value="1"/>
</dbReference>
<evidence type="ECO:0000313" key="2">
    <source>
        <dbReference type="EMBL" id="CAF1573849.1"/>
    </source>
</evidence>
<dbReference type="InterPro" id="IPR011990">
    <property type="entry name" value="TPR-like_helical_dom_sf"/>
</dbReference>
<gene>
    <name evidence="2" type="ORF">JXQ802_LOCUS45474</name>
    <name evidence="1" type="ORF">PYM288_LOCUS29879</name>
</gene>
<dbReference type="AlphaFoldDB" id="A0A815E034"/>
<protein>
    <submittedName>
        <fullName evidence="1">Uncharacterized protein</fullName>
    </submittedName>
</protein>
<reference evidence="1" key="1">
    <citation type="submission" date="2021-02" db="EMBL/GenBank/DDBJ databases">
        <authorList>
            <person name="Nowell W R."/>
        </authorList>
    </citation>
    <scope>NUCLEOTIDE SEQUENCE</scope>
</reference>
<evidence type="ECO:0000313" key="4">
    <source>
        <dbReference type="Proteomes" id="UP000663870"/>
    </source>
</evidence>
<accession>A0A815E034</accession>
<dbReference type="Proteomes" id="UP000663854">
    <property type="component" value="Unassembled WGS sequence"/>
</dbReference>
<dbReference type="SUPFAM" id="SSF48452">
    <property type="entry name" value="TPR-like"/>
    <property type="match status" value="1"/>
</dbReference>
<dbReference type="EMBL" id="CAJNOH010002574">
    <property type="protein sequence ID" value="CAF1300331.1"/>
    <property type="molecule type" value="Genomic_DNA"/>
</dbReference>
<dbReference type="SUPFAM" id="SSF56399">
    <property type="entry name" value="ADP-ribosylation"/>
    <property type="match status" value="1"/>
</dbReference>
<keyword evidence="4" id="KW-1185">Reference proteome</keyword>
<evidence type="ECO:0000313" key="3">
    <source>
        <dbReference type="Proteomes" id="UP000663854"/>
    </source>
</evidence>
<comment type="caution">
    <text evidence="1">The sequence shown here is derived from an EMBL/GenBank/DDBJ whole genome shotgun (WGS) entry which is preliminary data.</text>
</comment>
<name>A0A815E034_9BILA</name>
<evidence type="ECO:0000313" key="1">
    <source>
        <dbReference type="EMBL" id="CAF1300331.1"/>
    </source>
</evidence>
<dbReference type="Gene3D" id="3.90.176.10">
    <property type="entry name" value="Toxin ADP-ribosyltransferase, Chain A, domain 1"/>
    <property type="match status" value="1"/>
</dbReference>
<organism evidence="1 3">
    <name type="scientific">Rotaria sordida</name>
    <dbReference type="NCBI Taxonomy" id="392033"/>
    <lineage>
        <taxon>Eukaryota</taxon>
        <taxon>Metazoa</taxon>
        <taxon>Spiralia</taxon>
        <taxon>Gnathifera</taxon>
        <taxon>Rotifera</taxon>
        <taxon>Eurotatoria</taxon>
        <taxon>Bdelloidea</taxon>
        <taxon>Philodinida</taxon>
        <taxon>Philodinidae</taxon>
        <taxon>Rotaria</taxon>
    </lineage>
</organism>